<keyword evidence="4 5" id="KW-0472">Membrane</keyword>
<evidence type="ECO:0000313" key="7">
    <source>
        <dbReference type="Proteomes" id="UP001265700"/>
    </source>
</evidence>
<sequence>MILPIDPSLPPGNAMQAAGQLVLSTTYGWLAISLLPAVVGAWIGVNLRVTDGITGAVALMVLLLGGFGFRLLILQVQHTRLALSAVWAFTFFTGLMLSLTLVGWLGFYTTGNALMLAFAAAAVMLFSAAASTRVFGRGLPAVAEAALGAVVIAGVIGVAELLLRSSTQVIVWSAMVGGALGAVVLHERRRLASEVVSLPAAAATVCVFLGLFTAFRSLSPLLGRAGEERV</sequence>
<feature type="transmembrane region" description="Helical" evidence="5">
    <location>
        <begin position="21"/>
        <end position="43"/>
    </location>
</feature>
<comment type="subcellular location">
    <subcellularLocation>
        <location evidence="1">Membrane</location>
        <topology evidence="1">Multi-pass membrane protein</topology>
    </subcellularLocation>
</comment>
<dbReference type="RefSeq" id="WP_310319734.1">
    <property type="nucleotide sequence ID" value="NZ_JAVDWU010000008.1"/>
</dbReference>
<protein>
    <submittedName>
        <fullName evidence="6">FtsH-binding integral membrane protein</fullName>
    </submittedName>
</protein>
<evidence type="ECO:0000256" key="4">
    <source>
        <dbReference type="ARBA" id="ARBA00023136"/>
    </source>
</evidence>
<keyword evidence="7" id="KW-1185">Reference proteome</keyword>
<gene>
    <name evidence="6" type="ORF">J2W49_003735</name>
</gene>
<feature type="transmembrane region" description="Helical" evidence="5">
    <location>
        <begin position="55"/>
        <end position="73"/>
    </location>
</feature>
<feature type="transmembrane region" description="Helical" evidence="5">
    <location>
        <begin position="169"/>
        <end position="186"/>
    </location>
</feature>
<feature type="transmembrane region" description="Helical" evidence="5">
    <location>
        <begin position="142"/>
        <end position="163"/>
    </location>
</feature>
<feature type="transmembrane region" description="Helical" evidence="5">
    <location>
        <begin position="113"/>
        <end position="130"/>
    </location>
</feature>
<feature type="transmembrane region" description="Helical" evidence="5">
    <location>
        <begin position="195"/>
        <end position="215"/>
    </location>
</feature>
<evidence type="ECO:0000256" key="3">
    <source>
        <dbReference type="ARBA" id="ARBA00022989"/>
    </source>
</evidence>
<evidence type="ECO:0000256" key="5">
    <source>
        <dbReference type="SAM" id="Phobius"/>
    </source>
</evidence>
<feature type="transmembrane region" description="Helical" evidence="5">
    <location>
        <begin position="85"/>
        <end position="107"/>
    </location>
</feature>
<dbReference type="Proteomes" id="UP001265700">
    <property type="component" value="Unassembled WGS sequence"/>
</dbReference>
<reference evidence="6 7" key="1">
    <citation type="submission" date="2023-07" db="EMBL/GenBank/DDBJ databases">
        <title>Sorghum-associated microbial communities from plants grown in Nebraska, USA.</title>
        <authorList>
            <person name="Schachtman D."/>
        </authorList>
    </citation>
    <scope>NUCLEOTIDE SEQUENCE [LARGE SCALE GENOMIC DNA]</scope>
    <source>
        <strain evidence="6 7">4249</strain>
    </source>
</reference>
<keyword evidence="3 5" id="KW-1133">Transmembrane helix</keyword>
<keyword evidence="2 5" id="KW-0812">Transmembrane</keyword>
<comment type="caution">
    <text evidence="6">The sequence shown here is derived from an EMBL/GenBank/DDBJ whole genome shotgun (WGS) entry which is preliminary data.</text>
</comment>
<dbReference type="EMBL" id="JAVDWU010000008">
    <property type="protein sequence ID" value="MDR7151759.1"/>
    <property type="molecule type" value="Genomic_DNA"/>
</dbReference>
<dbReference type="InterPro" id="IPR006214">
    <property type="entry name" value="Bax_inhibitor_1-related"/>
</dbReference>
<evidence type="ECO:0000256" key="1">
    <source>
        <dbReference type="ARBA" id="ARBA00004141"/>
    </source>
</evidence>
<name>A0ABU1WR25_9BURK</name>
<evidence type="ECO:0000256" key="2">
    <source>
        <dbReference type="ARBA" id="ARBA00022692"/>
    </source>
</evidence>
<organism evidence="6 7">
    <name type="scientific">Hydrogenophaga palleronii</name>
    <dbReference type="NCBI Taxonomy" id="65655"/>
    <lineage>
        <taxon>Bacteria</taxon>
        <taxon>Pseudomonadati</taxon>
        <taxon>Pseudomonadota</taxon>
        <taxon>Betaproteobacteria</taxon>
        <taxon>Burkholderiales</taxon>
        <taxon>Comamonadaceae</taxon>
        <taxon>Hydrogenophaga</taxon>
    </lineage>
</organism>
<proteinExistence type="predicted"/>
<evidence type="ECO:0000313" key="6">
    <source>
        <dbReference type="EMBL" id="MDR7151759.1"/>
    </source>
</evidence>
<accession>A0ABU1WR25</accession>
<dbReference type="Pfam" id="PF01027">
    <property type="entry name" value="Bax1-I"/>
    <property type="match status" value="1"/>
</dbReference>